<protein>
    <submittedName>
        <fullName evidence="3">DUF4255 domain-containing protein</fullName>
    </submittedName>
</protein>
<proteinExistence type="predicted"/>
<feature type="domain" description="Pvc16 N-terminal" evidence="2">
    <location>
        <begin position="5"/>
        <end position="179"/>
    </location>
</feature>
<dbReference type="Proteomes" id="UP001595955">
    <property type="component" value="Unassembled WGS sequence"/>
</dbReference>
<dbReference type="Pfam" id="PF14065">
    <property type="entry name" value="Pvc16_N"/>
    <property type="match status" value="1"/>
</dbReference>
<sequence>MIPEIDDALRTIVREEALQGSDVEVVFDAPTTDWAARRNSPTVNMYLYDLREDPRWRERGFVVERGDDGAVTARRPPNRRFKLSYLVTAWTQRPEDEHRLLDTLLRCFLRYEVLPSLVGDGLALDGTRATVSVGLPPPEDRGFADVWSALGGQLKPSLDLVVNAPVQTGVLLAAGPPVQEGPVIEIGDRDGGAVERRQRRPDRDEDDAGEGEAAAPPPPPPEPAAAGSGRKPRARKPR</sequence>
<dbReference type="RefSeq" id="WP_122823585.1">
    <property type="nucleotide sequence ID" value="NZ_CP033325.1"/>
</dbReference>
<dbReference type="InterPro" id="IPR025351">
    <property type="entry name" value="Pvc16_N"/>
</dbReference>
<accession>A0ABV9DAZ4</accession>
<organism evidence="3 4">
    <name type="scientific">Georgenia faecalis</name>
    <dbReference type="NCBI Taxonomy" id="2483799"/>
    <lineage>
        <taxon>Bacteria</taxon>
        <taxon>Bacillati</taxon>
        <taxon>Actinomycetota</taxon>
        <taxon>Actinomycetes</taxon>
        <taxon>Micrococcales</taxon>
        <taxon>Bogoriellaceae</taxon>
        <taxon>Georgenia</taxon>
    </lineage>
</organism>
<evidence type="ECO:0000256" key="1">
    <source>
        <dbReference type="SAM" id="MobiDB-lite"/>
    </source>
</evidence>
<name>A0ABV9DAZ4_9MICO</name>
<evidence type="ECO:0000259" key="2">
    <source>
        <dbReference type="Pfam" id="PF14065"/>
    </source>
</evidence>
<reference evidence="4" key="1">
    <citation type="journal article" date="2019" name="Int. J. Syst. Evol. Microbiol.">
        <title>The Global Catalogue of Microorganisms (GCM) 10K type strain sequencing project: providing services to taxonomists for standard genome sequencing and annotation.</title>
        <authorList>
            <consortium name="The Broad Institute Genomics Platform"/>
            <consortium name="The Broad Institute Genome Sequencing Center for Infectious Disease"/>
            <person name="Wu L."/>
            <person name="Ma J."/>
        </authorList>
    </citation>
    <scope>NUCLEOTIDE SEQUENCE [LARGE SCALE GENOMIC DNA]</scope>
    <source>
        <strain evidence="4">JCM 3369</strain>
    </source>
</reference>
<evidence type="ECO:0000313" key="3">
    <source>
        <dbReference type="EMBL" id="MFC4555546.1"/>
    </source>
</evidence>
<comment type="caution">
    <text evidence="3">The sequence shown here is derived from an EMBL/GenBank/DDBJ whole genome shotgun (WGS) entry which is preliminary data.</text>
</comment>
<keyword evidence="4" id="KW-1185">Reference proteome</keyword>
<evidence type="ECO:0000313" key="4">
    <source>
        <dbReference type="Proteomes" id="UP001595955"/>
    </source>
</evidence>
<gene>
    <name evidence="3" type="ORF">ACFO3F_09830</name>
</gene>
<feature type="region of interest" description="Disordered" evidence="1">
    <location>
        <begin position="180"/>
        <end position="238"/>
    </location>
</feature>
<feature type="compositionally biased region" description="Basic and acidic residues" evidence="1">
    <location>
        <begin position="186"/>
        <end position="196"/>
    </location>
</feature>
<dbReference type="EMBL" id="JBHSGF010000006">
    <property type="protein sequence ID" value="MFC4555546.1"/>
    <property type="molecule type" value="Genomic_DNA"/>
</dbReference>